<feature type="transmembrane region" description="Helical" evidence="1">
    <location>
        <begin position="80"/>
        <end position="101"/>
    </location>
</feature>
<comment type="caution">
    <text evidence="2">The sequence shown here is derived from an EMBL/GenBank/DDBJ whole genome shotgun (WGS) entry which is preliminary data.</text>
</comment>
<accession>A0A428ZB08</accession>
<dbReference type="RefSeq" id="WP_037267619.1">
    <property type="nucleotide sequence ID" value="NZ_QHKI01000013.1"/>
</dbReference>
<dbReference type="Proteomes" id="UP000287547">
    <property type="component" value="Unassembled WGS sequence"/>
</dbReference>
<protein>
    <submittedName>
        <fullName evidence="2">Uncharacterized protein</fullName>
    </submittedName>
</protein>
<keyword evidence="1" id="KW-0472">Membrane</keyword>
<dbReference type="AlphaFoldDB" id="A0A428ZB08"/>
<dbReference type="EMBL" id="QHKI01000013">
    <property type="protein sequence ID" value="RSM85236.1"/>
    <property type="molecule type" value="Genomic_DNA"/>
</dbReference>
<keyword evidence="1" id="KW-0812">Transmembrane</keyword>
<keyword evidence="1" id="KW-1133">Transmembrane helix</keyword>
<feature type="transmembrane region" description="Helical" evidence="1">
    <location>
        <begin position="12"/>
        <end position="34"/>
    </location>
</feature>
<organism evidence="2 3">
    <name type="scientific">Kibdelosporangium aridum</name>
    <dbReference type="NCBI Taxonomy" id="2030"/>
    <lineage>
        <taxon>Bacteria</taxon>
        <taxon>Bacillati</taxon>
        <taxon>Actinomycetota</taxon>
        <taxon>Actinomycetes</taxon>
        <taxon>Pseudonocardiales</taxon>
        <taxon>Pseudonocardiaceae</taxon>
        <taxon>Kibdelosporangium</taxon>
    </lineage>
</organism>
<evidence type="ECO:0000256" key="1">
    <source>
        <dbReference type="SAM" id="Phobius"/>
    </source>
</evidence>
<reference evidence="2 3" key="1">
    <citation type="submission" date="2018-05" db="EMBL/GenBank/DDBJ databases">
        <title>Evolution of GPA BGCs.</title>
        <authorList>
            <person name="Waglechner N."/>
            <person name="Wright G.D."/>
        </authorList>
    </citation>
    <scope>NUCLEOTIDE SEQUENCE [LARGE SCALE GENOMIC DNA]</scope>
    <source>
        <strain evidence="2 3">A82846</strain>
    </source>
</reference>
<feature type="transmembrane region" description="Helical" evidence="1">
    <location>
        <begin position="40"/>
        <end position="59"/>
    </location>
</feature>
<proteinExistence type="predicted"/>
<evidence type="ECO:0000313" key="3">
    <source>
        <dbReference type="Proteomes" id="UP000287547"/>
    </source>
</evidence>
<gene>
    <name evidence="2" type="ORF">DMH04_18270</name>
</gene>
<evidence type="ECO:0000313" key="2">
    <source>
        <dbReference type="EMBL" id="RSM85236.1"/>
    </source>
</evidence>
<sequence>MSQTKREDDRLYVAKVVAAGITTVLLGGLLYIAVDRDMNHPYIPFVGAGLLVVLAGVAISVARRISRRVGEKLDKAKPGLLATIFIGGAAVFAVRAVLRLIRRLGAK</sequence>
<name>A0A428ZB08_KIBAR</name>